<dbReference type="Pfam" id="PF13115">
    <property type="entry name" value="YtkA"/>
    <property type="match status" value="1"/>
</dbReference>
<reference evidence="4" key="1">
    <citation type="submission" date="2019-01" db="EMBL/GenBank/DDBJ databases">
        <title>Genomic analysis of Salicibibacter sp. NKC3-5.</title>
        <authorList>
            <person name="Oh Y.J."/>
        </authorList>
    </citation>
    <scope>NUCLEOTIDE SEQUENCE [LARGE SCALE GENOMIC DNA]</scope>
    <source>
        <strain evidence="4">NKC3-5</strain>
    </source>
</reference>
<protein>
    <recommendedName>
        <fullName evidence="2">YtkA-like domain-containing protein</fullName>
    </recommendedName>
</protein>
<feature type="domain" description="YtkA-like" evidence="2">
    <location>
        <begin position="32"/>
        <end position="129"/>
    </location>
</feature>
<dbReference type="InterPro" id="IPR032693">
    <property type="entry name" value="YtkA-like_dom"/>
</dbReference>
<evidence type="ECO:0000313" key="4">
    <source>
        <dbReference type="Proteomes" id="UP000319756"/>
    </source>
</evidence>
<organism evidence="3 4">
    <name type="scientific">Salicibibacter halophilus</name>
    <dbReference type="NCBI Taxonomy" id="2502791"/>
    <lineage>
        <taxon>Bacteria</taxon>
        <taxon>Bacillati</taxon>
        <taxon>Bacillota</taxon>
        <taxon>Bacilli</taxon>
        <taxon>Bacillales</taxon>
        <taxon>Bacillaceae</taxon>
        <taxon>Salicibibacter</taxon>
    </lineage>
</organism>
<feature type="region of interest" description="Disordered" evidence="1">
    <location>
        <begin position="53"/>
        <end position="105"/>
    </location>
</feature>
<dbReference type="Proteomes" id="UP000319756">
    <property type="component" value="Chromosome"/>
</dbReference>
<dbReference type="EMBL" id="CP035485">
    <property type="protein sequence ID" value="QDI91957.1"/>
    <property type="molecule type" value="Genomic_DNA"/>
</dbReference>
<sequence length="147" mass="16732">MPKRYLPIVVSFLLLAACNSTEEENPEEVSTEPIEVEILIDQEVEPNEQIEIQTKVTHEGEPVDDANDVQIEIRDEDQNENSDVTDEDHEGDEMYNENSDMIEADHEGDGIYSISYDFDQEGTYEIQSHVTARGMHNMPTESIVVTE</sequence>
<feature type="compositionally biased region" description="Acidic residues" evidence="1">
    <location>
        <begin position="74"/>
        <end position="95"/>
    </location>
</feature>
<gene>
    <name evidence="3" type="ORF">EPH95_12860</name>
</gene>
<accession>A0A514LJD4</accession>
<dbReference type="RefSeq" id="WP_142090478.1">
    <property type="nucleotide sequence ID" value="NZ_CP035485.1"/>
</dbReference>
<keyword evidence="4" id="KW-1185">Reference proteome</keyword>
<dbReference type="PROSITE" id="PS51257">
    <property type="entry name" value="PROKAR_LIPOPROTEIN"/>
    <property type="match status" value="1"/>
</dbReference>
<dbReference type="AlphaFoldDB" id="A0A514LJD4"/>
<evidence type="ECO:0000259" key="2">
    <source>
        <dbReference type="Pfam" id="PF13115"/>
    </source>
</evidence>
<evidence type="ECO:0000256" key="1">
    <source>
        <dbReference type="SAM" id="MobiDB-lite"/>
    </source>
</evidence>
<evidence type="ECO:0000313" key="3">
    <source>
        <dbReference type="EMBL" id="QDI91957.1"/>
    </source>
</evidence>
<dbReference type="KEGG" id="sale:EPH95_12860"/>
<proteinExistence type="predicted"/>
<dbReference type="OrthoDB" id="2679563at2"/>
<name>A0A514LJD4_9BACI</name>